<sequence>MDTVPQPAAPAVAQPATLSAPQPVVPVVPPVPGVPAAPPSIHVRAAITWLAIFPLVAIGMMAAAPLMETWHPVFRAMGLTMVVVPTAVYVVLPRLFAAHGYLVRRRTTRR</sequence>
<keyword evidence="2" id="KW-0560">Oxidoreductase</keyword>
<proteinExistence type="predicted"/>
<gene>
    <name evidence="2" type="ORF">J2T22_000305</name>
</gene>
<accession>A0ABT9UEM5</accession>
<keyword evidence="3" id="KW-1185">Reference proteome</keyword>
<evidence type="ECO:0000256" key="1">
    <source>
        <dbReference type="SAM" id="Phobius"/>
    </source>
</evidence>
<dbReference type="GO" id="GO:0004497">
    <property type="term" value="F:monooxygenase activity"/>
    <property type="evidence" value="ECO:0007669"/>
    <property type="project" value="UniProtKB-KW"/>
</dbReference>
<keyword evidence="2" id="KW-0503">Monooxygenase</keyword>
<dbReference type="Proteomes" id="UP001226389">
    <property type="component" value="Unassembled WGS sequence"/>
</dbReference>
<keyword evidence="1" id="KW-1133">Transmembrane helix</keyword>
<keyword evidence="1" id="KW-0472">Membrane</keyword>
<dbReference type="RefSeq" id="WP_224024774.1">
    <property type="nucleotide sequence ID" value="NZ_JAUSSY010000001.1"/>
</dbReference>
<evidence type="ECO:0000313" key="3">
    <source>
        <dbReference type="Proteomes" id="UP001226389"/>
    </source>
</evidence>
<reference evidence="2 3" key="1">
    <citation type="submission" date="2023-07" db="EMBL/GenBank/DDBJ databases">
        <title>Sorghum-associated microbial communities from plants grown in Nebraska, USA.</title>
        <authorList>
            <person name="Schachtman D."/>
        </authorList>
    </citation>
    <scope>NUCLEOTIDE SEQUENCE [LARGE SCALE GENOMIC DNA]</scope>
    <source>
        <strain evidence="2 3">DS994</strain>
    </source>
</reference>
<feature type="transmembrane region" description="Helical" evidence="1">
    <location>
        <begin position="46"/>
        <end position="67"/>
    </location>
</feature>
<dbReference type="EMBL" id="JAUSSY010000001">
    <property type="protein sequence ID" value="MDQ0117145.1"/>
    <property type="molecule type" value="Genomic_DNA"/>
</dbReference>
<evidence type="ECO:0000313" key="2">
    <source>
        <dbReference type="EMBL" id="MDQ0117145.1"/>
    </source>
</evidence>
<organism evidence="2 3">
    <name type="scientific">Pseudarthrobacter defluvii</name>
    <dbReference type="NCBI Taxonomy" id="410837"/>
    <lineage>
        <taxon>Bacteria</taxon>
        <taxon>Bacillati</taxon>
        <taxon>Actinomycetota</taxon>
        <taxon>Actinomycetes</taxon>
        <taxon>Micrococcales</taxon>
        <taxon>Micrococcaceae</taxon>
        <taxon>Pseudarthrobacter</taxon>
    </lineage>
</organism>
<keyword evidence="1" id="KW-0812">Transmembrane</keyword>
<feature type="transmembrane region" description="Helical" evidence="1">
    <location>
        <begin position="79"/>
        <end position="103"/>
    </location>
</feature>
<comment type="caution">
    <text evidence="2">The sequence shown here is derived from an EMBL/GenBank/DDBJ whole genome shotgun (WGS) entry which is preliminary data.</text>
</comment>
<name>A0ABT9UEM5_9MICC</name>
<protein>
    <submittedName>
        <fullName evidence="2">Antibiotic biosynthesis monooxygenase (ABM) superfamily enzyme</fullName>
    </submittedName>
</protein>